<reference evidence="16" key="2">
    <citation type="submission" date="2023-05" db="EMBL/GenBank/DDBJ databases">
        <authorList>
            <consortium name="Lawrence Berkeley National Laboratory"/>
            <person name="Steindorff A."/>
            <person name="Hensen N."/>
            <person name="Bonometti L."/>
            <person name="Westerberg I."/>
            <person name="Brannstrom I.O."/>
            <person name="Guillou S."/>
            <person name="Cros-Aarteil S."/>
            <person name="Calhoun S."/>
            <person name="Haridas S."/>
            <person name="Kuo A."/>
            <person name="Mondo S."/>
            <person name="Pangilinan J."/>
            <person name="Riley R."/>
            <person name="Labutti K."/>
            <person name="Andreopoulos B."/>
            <person name="Lipzen A."/>
            <person name="Chen C."/>
            <person name="Yanf M."/>
            <person name="Daum C."/>
            <person name="Ng V."/>
            <person name="Clum A."/>
            <person name="Ohm R."/>
            <person name="Martin F."/>
            <person name="Silar P."/>
            <person name="Natvig D."/>
            <person name="Lalanne C."/>
            <person name="Gautier V."/>
            <person name="Ament-Velasquez S.L."/>
            <person name="Kruys A."/>
            <person name="Hutchinson M.I."/>
            <person name="Powell A.J."/>
            <person name="Barry K."/>
            <person name="Miller A.N."/>
            <person name="Grigoriev I.V."/>
            <person name="Debuchy R."/>
            <person name="Gladieux P."/>
            <person name="Thoren M.H."/>
            <person name="Johannesson H."/>
        </authorList>
    </citation>
    <scope>NUCLEOTIDE SEQUENCE</scope>
    <source>
        <strain evidence="16">PSN293</strain>
    </source>
</reference>
<evidence type="ECO:0000259" key="14">
    <source>
        <dbReference type="PROSITE" id="PS50003"/>
    </source>
</evidence>
<dbReference type="InterPro" id="IPR032706">
    <property type="entry name" value="Spt6_HHH"/>
</dbReference>
<dbReference type="SUPFAM" id="SSF53098">
    <property type="entry name" value="Ribonuclease H-like"/>
    <property type="match status" value="1"/>
</dbReference>
<dbReference type="Pfam" id="PF21710">
    <property type="entry name" value="Spt6_S1"/>
    <property type="match status" value="1"/>
</dbReference>
<dbReference type="InterPro" id="IPR042066">
    <property type="entry name" value="Spt6_death-like"/>
</dbReference>
<dbReference type="InterPro" id="IPR055179">
    <property type="entry name" value="Tex-like_central_region"/>
</dbReference>
<comment type="similarity">
    <text evidence="3">Belongs to the OSBP family.</text>
</comment>
<dbReference type="InterPro" id="IPR035019">
    <property type="entry name" value="Spt6_SH2_N"/>
</dbReference>
<dbReference type="Pfam" id="PF14641">
    <property type="entry name" value="HTH_44"/>
    <property type="match status" value="1"/>
</dbReference>
<feature type="region of interest" description="Disordered" evidence="13">
    <location>
        <begin position="1848"/>
        <end position="1876"/>
    </location>
</feature>
<accession>A0AAN6Y9M3</accession>
<dbReference type="InterPro" id="IPR037027">
    <property type="entry name" value="YqgF/RNaseH-like_dom_sf"/>
</dbReference>
<dbReference type="GO" id="GO:0120009">
    <property type="term" value="P:intermembrane lipid transfer"/>
    <property type="evidence" value="ECO:0007669"/>
    <property type="project" value="UniProtKB-ARBA"/>
</dbReference>
<dbReference type="PANTHER" id="PTHR10145">
    <property type="entry name" value="TRANSCRIPTION ELONGATION FACTOR SPT6"/>
    <property type="match status" value="1"/>
</dbReference>
<dbReference type="SUPFAM" id="SSF158832">
    <property type="entry name" value="Tex N-terminal region-like"/>
    <property type="match status" value="1"/>
</dbReference>
<dbReference type="InterPro" id="IPR010994">
    <property type="entry name" value="RuvA_2-like"/>
</dbReference>
<evidence type="ECO:0000256" key="4">
    <source>
        <dbReference type="ARBA" id="ARBA00009253"/>
    </source>
</evidence>
<comment type="similarity">
    <text evidence="4">Belongs to the SPT6 family.</text>
</comment>
<dbReference type="SUPFAM" id="SSF50249">
    <property type="entry name" value="Nucleic acid-binding proteins"/>
    <property type="match status" value="1"/>
</dbReference>
<dbReference type="CDD" id="cd00164">
    <property type="entry name" value="S1_like"/>
    <property type="match status" value="1"/>
</dbReference>
<dbReference type="Gene3D" id="2.40.160.120">
    <property type="match status" value="1"/>
</dbReference>
<feature type="compositionally biased region" description="Polar residues" evidence="13">
    <location>
        <begin position="1639"/>
        <end position="1652"/>
    </location>
</feature>
<feature type="compositionally biased region" description="Polar residues" evidence="13">
    <location>
        <begin position="1440"/>
        <end position="1450"/>
    </location>
</feature>
<dbReference type="SUPFAM" id="SSF47781">
    <property type="entry name" value="RuvA domain 2-like"/>
    <property type="match status" value="2"/>
</dbReference>
<evidence type="ECO:0000256" key="9">
    <source>
        <dbReference type="ARBA" id="ARBA00023121"/>
    </source>
</evidence>
<evidence type="ECO:0000256" key="12">
    <source>
        <dbReference type="ARBA" id="ARBA00093389"/>
    </source>
</evidence>
<feature type="domain" description="S1 motif" evidence="15">
    <location>
        <begin position="1110"/>
        <end position="1178"/>
    </location>
</feature>
<feature type="region of interest" description="Disordered" evidence="13">
    <location>
        <begin position="1965"/>
        <end position="1986"/>
    </location>
</feature>
<dbReference type="Pfam" id="PF14633">
    <property type="entry name" value="SH2_2"/>
    <property type="match status" value="1"/>
</dbReference>
<dbReference type="Pfam" id="PF01237">
    <property type="entry name" value="Oxysterol_BP"/>
    <property type="match status" value="1"/>
</dbReference>
<dbReference type="CDD" id="cd13289">
    <property type="entry name" value="PH_Osh3p_yeast"/>
    <property type="match status" value="1"/>
</dbReference>
<comment type="function">
    <text evidence="12">Histone H3-H4 chaperone that plays a role in maintenance of chromatin structure during RNA polymerase II transcription elongation thereby repressing transcription initiation from cryptic promoters. Mediates the reassembly of nucleosomes onto the promoters of at least a selected set of genes during repression; the nucleosome reassembly is essential for transcriptional repression. Essential for viability.</text>
</comment>
<dbReference type="InterPro" id="IPR035018">
    <property type="entry name" value="Spt6_SH2_C"/>
</dbReference>
<dbReference type="FunFam" id="1.10.10.650:FF:000004">
    <property type="entry name" value="Transcription elongation factor Spt6"/>
    <property type="match status" value="1"/>
</dbReference>
<dbReference type="FunFam" id="3.30.420.140:FF:000007">
    <property type="entry name" value="Transcription elongation factor SPT6"/>
    <property type="match status" value="1"/>
</dbReference>
<evidence type="ECO:0000256" key="2">
    <source>
        <dbReference type="ARBA" id="ARBA00004286"/>
    </source>
</evidence>
<dbReference type="Pfam" id="PF14639">
    <property type="entry name" value="YqgF"/>
    <property type="match status" value="1"/>
</dbReference>
<dbReference type="InterPro" id="IPR003029">
    <property type="entry name" value="S1_domain"/>
</dbReference>
<name>A0AAN6Y9M3_9PEZI</name>
<dbReference type="InterPro" id="IPR041680">
    <property type="entry name" value="PH_8"/>
</dbReference>
<feature type="compositionally biased region" description="Acidic residues" evidence="13">
    <location>
        <begin position="64"/>
        <end position="76"/>
    </location>
</feature>
<feature type="region of interest" description="Disordered" evidence="13">
    <location>
        <begin position="1424"/>
        <end position="1452"/>
    </location>
</feature>
<dbReference type="GO" id="GO:0008289">
    <property type="term" value="F:lipid binding"/>
    <property type="evidence" value="ECO:0007669"/>
    <property type="project" value="UniProtKB-KW"/>
</dbReference>
<feature type="compositionally biased region" description="Basic and acidic residues" evidence="13">
    <location>
        <begin position="111"/>
        <end position="121"/>
    </location>
</feature>
<dbReference type="InterPro" id="IPR000648">
    <property type="entry name" value="Oxysterol-bd"/>
</dbReference>
<dbReference type="InterPro" id="IPR035420">
    <property type="entry name" value="Spt6_SH2"/>
</dbReference>
<dbReference type="PANTHER" id="PTHR10145:SF6">
    <property type="entry name" value="TRANSCRIPTION ELONGATION FACTOR SPT6"/>
    <property type="match status" value="1"/>
</dbReference>
<dbReference type="InterPro" id="IPR012340">
    <property type="entry name" value="NA-bd_OB-fold"/>
</dbReference>
<dbReference type="Gene3D" id="2.30.29.30">
    <property type="entry name" value="Pleckstrin-homology domain (PH domain)/Phosphotyrosine-binding domain (PTB)"/>
    <property type="match status" value="1"/>
</dbReference>
<dbReference type="FunFam" id="3.30.505.10:FF:000065">
    <property type="entry name" value="Transcription elongation factor SPT6"/>
    <property type="match status" value="1"/>
</dbReference>
<dbReference type="InterPro" id="IPR036598">
    <property type="entry name" value="GOLD_dom_sf"/>
</dbReference>
<dbReference type="GO" id="GO:0034728">
    <property type="term" value="P:nucleosome organization"/>
    <property type="evidence" value="ECO:0007669"/>
    <property type="project" value="TreeGrafter"/>
</dbReference>
<dbReference type="GO" id="GO:0005694">
    <property type="term" value="C:chromosome"/>
    <property type="evidence" value="ECO:0007669"/>
    <property type="project" value="UniProtKB-SubCell"/>
</dbReference>
<dbReference type="InterPro" id="IPR037239">
    <property type="entry name" value="OSBP_sf"/>
</dbReference>
<organism evidence="16 17">
    <name type="scientific">Rhypophila decipiens</name>
    <dbReference type="NCBI Taxonomy" id="261697"/>
    <lineage>
        <taxon>Eukaryota</taxon>
        <taxon>Fungi</taxon>
        <taxon>Dikarya</taxon>
        <taxon>Ascomycota</taxon>
        <taxon>Pezizomycotina</taxon>
        <taxon>Sordariomycetes</taxon>
        <taxon>Sordariomycetidae</taxon>
        <taxon>Sordariales</taxon>
        <taxon>Naviculisporaceae</taxon>
        <taxon>Rhypophila</taxon>
    </lineage>
</organism>
<dbReference type="SUPFAM" id="SSF144000">
    <property type="entry name" value="Oxysterol-binding protein-like"/>
    <property type="match status" value="1"/>
</dbReference>
<evidence type="ECO:0000256" key="11">
    <source>
        <dbReference type="ARBA" id="ARBA00023242"/>
    </source>
</evidence>
<evidence type="ECO:0000256" key="5">
    <source>
        <dbReference type="ARBA" id="ARBA00022448"/>
    </source>
</evidence>
<dbReference type="Gene3D" id="1.10.10.2740">
    <property type="entry name" value="Spt6, Death-like domain"/>
    <property type="match status" value="1"/>
</dbReference>
<feature type="domain" description="PH" evidence="14">
    <location>
        <begin position="1687"/>
        <end position="1781"/>
    </location>
</feature>
<dbReference type="EMBL" id="MU858089">
    <property type="protein sequence ID" value="KAK4214721.1"/>
    <property type="molecule type" value="Genomic_DNA"/>
</dbReference>
<evidence type="ECO:0000256" key="6">
    <source>
        <dbReference type="ARBA" id="ARBA00022454"/>
    </source>
</evidence>
<dbReference type="FunFam" id="1.10.10.2740:FF:000002">
    <property type="entry name" value="Transcription elongation factor Spt6"/>
    <property type="match status" value="1"/>
</dbReference>
<dbReference type="CDD" id="cd09928">
    <property type="entry name" value="SH2_Cterm_SPT6_like"/>
    <property type="match status" value="1"/>
</dbReference>
<evidence type="ECO:0000256" key="8">
    <source>
        <dbReference type="ARBA" id="ARBA00023055"/>
    </source>
</evidence>
<evidence type="ECO:0000256" key="1">
    <source>
        <dbReference type="ARBA" id="ARBA00004123"/>
    </source>
</evidence>
<dbReference type="Gene3D" id="2.40.50.140">
    <property type="entry name" value="Nucleic acid-binding proteins"/>
    <property type="match status" value="1"/>
</dbReference>
<dbReference type="Pfam" id="PF22706">
    <property type="entry name" value="Tex_central_region"/>
    <property type="match status" value="1"/>
</dbReference>
<keyword evidence="10" id="KW-0804">Transcription</keyword>
<feature type="compositionally biased region" description="Polar residues" evidence="13">
    <location>
        <begin position="1971"/>
        <end position="1986"/>
    </location>
</feature>
<dbReference type="InterPro" id="IPR028083">
    <property type="entry name" value="Spt6_acidic_N_dom"/>
</dbReference>
<dbReference type="Pfam" id="PF17674">
    <property type="entry name" value="HHH_9"/>
    <property type="match status" value="1"/>
</dbReference>
<dbReference type="InterPro" id="IPR049540">
    <property type="entry name" value="Spt6-like_S1"/>
</dbReference>
<comment type="subcellular location">
    <subcellularLocation>
        <location evidence="2">Chromosome</location>
    </subcellularLocation>
    <subcellularLocation>
        <location evidence="1">Nucleus</location>
    </subcellularLocation>
</comment>
<keyword evidence="5" id="KW-0813">Transport</keyword>
<dbReference type="Gene3D" id="1.10.150.850">
    <property type="entry name" value="Spt6, helix-hairpin-helix domain"/>
    <property type="match status" value="1"/>
</dbReference>
<evidence type="ECO:0000256" key="13">
    <source>
        <dbReference type="SAM" id="MobiDB-lite"/>
    </source>
</evidence>
<dbReference type="GO" id="GO:0031491">
    <property type="term" value="F:nucleosome binding"/>
    <property type="evidence" value="ECO:0007669"/>
    <property type="project" value="TreeGrafter"/>
</dbReference>
<keyword evidence="6" id="KW-0158">Chromosome</keyword>
<feature type="compositionally biased region" description="Acidic residues" evidence="13">
    <location>
        <begin position="171"/>
        <end position="186"/>
    </location>
</feature>
<proteinExistence type="inferred from homology"/>
<feature type="region of interest" description="Disordered" evidence="13">
    <location>
        <begin position="1629"/>
        <end position="1652"/>
    </location>
</feature>
<dbReference type="CDD" id="cd02065">
    <property type="entry name" value="B12-binding_like"/>
    <property type="match status" value="1"/>
</dbReference>
<dbReference type="Gene3D" id="1.10.10.650">
    <property type="entry name" value="RuvA domain 2-like"/>
    <property type="match status" value="1"/>
</dbReference>
<feature type="compositionally biased region" description="Acidic residues" evidence="13">
    <location>
        <begin position="2010"/>
        <end position="2021"/>
    </location>
</feature>
<evidence type="ECO:0000256" key="7">
    <source>
        <dbReference type="ARBA" id="ARBA00022999"/>
    </source>
</evidence>
<keyword evidence="11" id="KW-0539">Nucleus</keyword>
<dbReference type="GO" id="GO:0042393">
    <property type="term" value="F:histone binding"/>
    <property type="evidence" value="ECO:0007669"/>
    <property type="project" value="TreeGrafter"/>
</dbReference>
<keyword evidence="9" id="KW-0446">Lipid-binding</keyword>
<dbReference type="GO" id="GO:0003677">
    <property type="term" value="F:DNA binding"/>
    <property type="evidence" value="ECO:0007669"/>
    <property type="project" value="InterPro"/>
</dbReference>
<dbReference type="GO" id="GO:0140673">
    <property type="term" value="P:transcription elongation-coupled chromatin remodeling"/>
    <property type="evidence" value="ECO:0007669"/>
    <property type="project" value="InterPro"/>
</dbReference>
<dbReference type="SUPFAM" id="SSF50729">
    <property type="entry name" value="PH domain-like"/>
    <property type="match status" value="1"/>
</dbReference>
<feature type="region of interest" description="Disordered" evidence="13">
    <location>
        <begin position="1"/>
        <end position="213"/>
    </location>
</feature>
<dbReference type="InterPro" id="IPR012337">
    <property type="entry name" value="RNaseH-like_sf"/>
</dbReference>
<evidence type="ECO:0000256" key="10">
    <source>
        <dbReference type="ARBA" id="ARBA00023163"/>
    </source>
</evidence>
<dbReference type="InterPro" id="IPR023323">
    <property type="entry name" value="Tex-like_dom_sf"/>
</dbReference>
<dbReference type="SUPFAM" id="SSF101576">
    <property type="entry name" value="Supernatant protein factor (SPF), C-terminal domain"/>
    <property type="match status" value="1"/>
</dbReference>
<dbReference type="Gene3D" id="3.30.70.3490">
    <property type="match status" value="1"/>
</dbReference>
<dbReference type="SMART" id="SM00316">
    <property type="entry name" value="S1"/>
    <property type="match status" value="1"/>
</dbReference>
<dbReference type="Gene3D" id="2.60.120.680">
    <property type="entry name" value="GOLD domain"/>
    <property type="match status" value="1"/>
</dbReference>
<evidence type="ECO:0000259" key="15">
    <source>
        <dbReference type="PROSITE" id="PS50126"/>
    </source>
</evidence>
<dbReference type="InterPro" id="IPR001849">
    <property type="entry name" value="PH_domain"/>
</dbReference>
<feature type="compositionally biased region" description="Acidic residues" evidence="13">
    <location>
        <begin position="92"/>
        <end position="104"/>
    </location>
</feature>
<evidence type="ECO:0000256" key="3">
    <source>
        <dbReference type="ARBA" id="ARBA00008842"/>
    </source>
</evidence>
<evidence type="ECO:0000313" key="16">
    <source>
        <dbReference type="EMBL" id="KAK4214721.1"/>
    </source>
</evidence>
<dbReference type="FunFam" id="3.30.505.10:FF:000056">
    <property type="entry name" value="Transcription elongation factor Spt6"/>
    <property type="match status" value="1"/>
</dbReference>
<dbReference type="PROSITE" id="PS50003">
    <property type="entry name" value="PH_DOMAIN"/>
    <property type="match status" value="1"/>
</dbReference>
<reference evidence="16" key="1">
    <citation type="journal article" date="2023" name="Mol. Phylogenet. Evol.">
        <title>Genome-scale phylogeny and comparative genomics of the fungal order Sordariales.</title>
        <authorList>
            <person name="Hensen N."/>
            <person name="Bonometti L."/>
            <person name="Westerberg I."/>
            <person name="Brannstrom I.O."/>
            <person name="Guillou S."/>
            <person name="Cros-Aarteil S."/>
            <person name="Calhoun S."/>
            <person name="Haridas S."/>
            <person name="Kuo A."/>
            <person name="Mondo S."/>
            <person name="Pangilinan J."/>
            <person name="Riley R."/>
            <person name="LaButti K."/>
            <person name="Andreopoulos B."/>
            <person name="Lipzen A."/>
            <person name="Chen C."/>
            <person name="Yan M."/>
            <person name="Daum C."/>
            <person name="Ng V."/>
            <person name="Clum A."/>
            <person name="Steindorff A."/>
            <person name="Ohm R.A."/>
            <person name="Martin F."/>
            <person name="Silar P."/>
            <person name="Natvig D.O."/>
            <person name="Lalanne C."/>
            <person name="Gautier V."/>
            <person name="Ament-Velasquez S.L."/>
            <person name="Kruys A."/>
            <person name="Hutchinson M.I."/>
            <person name="Powell A.J."/>
            <person name="Barry K."/>
            <person name="Miller A.N."/>
            <person name="Grigoriev I.V."/>
            <person name="Debuchy R."/>
            <person name="Gladieux P."/>
            <person name="Hiltunen Thoren M."/>
            <person name="Johannesson H."/>
        </authorList>
    </citation>
    <scope>NUCLEOTIDE SEQUENCE</scope>
    <source>
        <strain evidence="16">PSN293</strain>
    </source>
</reference>
<dbReference type="FunFam" id="2.40.160.120:FF:000001">
    <property type="entry name" value="Oxysterol-binding protein"/>
    <property type="match status" value="1"/>
</dbReference>
<dbReference type="Proteomes" id="UP001301769">
    <property type="component" value="Unassembled WGS sequence"/>
</dbReference>
<dbReference type="Gene3D" id="3.30.420.140">
    <property type="entry name" value="YqgF/RNase H-like domain"/>
    <property type="match status" value="1"/>
</dbReference>
<dbReference type="InterPro" id="IPR036860">
    <property type="entry name" value="SH2_dom_sf"/>
</dbReference>
<dbReference type="InterPro" id="IPR023319">
    <property type="entry name" value="Tex-like_HTH_dom_sf"/>
</dbReference>
<comment type="caution">
    <text evidence="16">The sequence shown here is derived from an EMBL/GenBank/DDBJ whole genome shotgun (WGS) entry which is preliminary data.</text>
</comment>
<dbReference type="Pfam" id="PF14632">
    <property type="entry name" value="SPT6_acidic"/>
    <property type="match status" value="1"/>
</dbReference>
<dbReference type="Gene3D" id="1.10.3500.10">
    <property type="entry name" value="Tex N-terminal region-like"/>
    <property type="match status" value="1"/>
</dbReference>
<sequence length="2470" mass="279896">MSADPKSLFDTEADLDDEEDDESFDEENGETRPRSNKAPIDDSSEEDEDDDDEEEARKIREGFIVDEDEEDEAEDSDERRRRRKKRRREQREEEEQLDDEDLDLIGEANPEWERKNAEKKEKSFKRLKRGHRDEEPASRPRGLAAQIFSDDEEEEADDRGYGRPSHRRQDDEFDDFIEDDYPEDDEERIRRKADEEVARPRDKGVSLDTTGLDKDALEDMQAIFGNGEEYDWALQLEEEEQERERDEQNIELKDVFEPSQLVEKLLTDEDNEIRATDDPERFQLDRKPFRNLILSADQFKEEAKWISNLMWPKKQTVMHGDLSVPFQKAIGKVLEFFTVDGVEVPYVFQHRRDYLIHAKKVRNPSARDDPDAPEYTVDAEKLLTQDDLWNVLDLDIKFRSLIERRNAIELMFRKLKSEAGVEDEILQEMTGKAQTLEELQDIQDYLNFQYSTQLKDIAAMGDGASRELKRPGGRTALFERIRKSKAYNMVRSYGISPDRLAQNALKDGRSGRVTSEDDPKLPMDLADSLTDHEFVTGDQVMGAARQMYSEELFNSPRMRRLFREAFYRHGLISCRRTEKGLRKIDVSHPYYEIKYLRNQTIPRMAQHPELYLKMMKAEEDGLIDVRLHLEHESKFRRELFLEFASENFSEHADSWNEERKLVLNLAFTKLEKVIAKGVKEAVRTACQDDLLKTCRKLYFERLDQAPLKPKGMILGTTPRVLTLSNGMGEPNRDPVHWAWVDEDGRVLEHGKFLNLARDEAQRSAFAELVRRRNPDVIGISGYSADTNRLIKDVEALIREKGLVGPEYEDPETGEDYRSDLLDVIVVNDEVARLYKDSPRGVADHPSLHPLTRYCIALARYMQNPMKEYAALGKDVTSLLIHPYQQYLPQDKLYKHLETAMVDIVNLVGVDINQAMGDSYTAHLLPYVAGLGPRKATLLIKGINANGGVVGSRDELVGDPERHKIPVLGPRVWNNCASFLFIEYDNTSADSDPLDNTRIHPEDYDLARKVAADALGLDEEDVKAETDENGPGAIVRKLFKEEEQEKVNELILEEYAEQLEREYQQRKRATLETIRAELQVPYEELRKNFLSLNADQIFTMLTGESQESLCSDMIIAVNVRVVKDDFAIVKLDCGVEGRIESHDVSSNRSIKDILQVGQTVQAKILEINRKDFVAKLSIRDEELRRPFKRRFDLGDDQWDRELEMKDKDEVQEKDKSTGRTQRVIKHPLYKPYNGLQAEEYLGGQPLGEVVVRPSSLGNDHLTVTWKVADGVYQHIDVLELQKENEFAVGKLLRVGKKHTYNDIDELIVEHVKASARKVEELMQHEKFQHGSKADLERWLTTYIDANPTRSMYGFCTDTKHAGYFFLCFKANRTAKVIAWMVKVVPSGYEMFGHPYPDVRALCNGFKLRFQTEMQKMQRAEMQNMQRGGMQRHPDEKPRRNVPSSIRNNQLHNPWVPSERTEGFALRVPEPIQHTYKMAGIEQLEIHSKSYIVRWVKVEEGHTISWSVQPHKKSINFGVVKHPGTGATGLTTQSDESSAQEQHIEGTVENGARGSLFGRKDASTAQNQLAKKGFIPIKWHGKCEADKVSMGTYDVTSGGMFGLVFDNTFSKQTSKTATFVLLTYPTGAPPQTAHHLPNLQAGPNASASRTSLGKHSTARMSVDSLHSHGASARARATSVAGKSDVVSNTSYHVGTLHKRRRKKGQGYARRFFSLDYTTCTLSYYHNRNSSALRGAIPLSLAAIAADERRREITIDSGAEVWHLRAANPKEFGDWARALERASRIARGLEAVATNQPSSPETGRALRVTTNVPNTVQEEDREWKQVETLVSRMVGTRDALRRLVKDMAAEQQKSLSYSHLTPGTPSISEESEGYFTPTQEKRPFWKRKASSGMPSPLTPGPSQTVVGSSLAVPSPSTVTTMTSTNGTNKRLSKIPHEERTTHDHCAALLSDLDSVVVEFSQLLATSKRRRIPVPTSSISRHSMESTSTDEFFDAEAGDLERSQNQLMIIDHQSEEDTPGSDAEEASIHESSSVSSMEDDEDYSPHAATDGASSLFPLKPKSLVPLPITETVPRRKTIPQATVPPPSLIAFVRKNVGKDLSTISMPVSANEPLSLTQRVAEQLEYAQLLNTAAKQATSRDRLAYMTAFAISSFSNSRAKERAIRKPFNPLLGETFELLRSDAEVPGGGFRLLVEKVSHRPVRLAMQADASNGSWSFSQSPAPSQKFWGKSAEITTEGRVRVALRLSDGSEELYSWGIATMFLRNVVMGEKYVEPVGNFHVNNETLGEKAVVEFKSKGVFGGRGEEVTVDLFAADGGHAGVTMSGTWTAGLKVSPGGEWVWKVGDLVSDCAKTYGLTQFAAALNEITPLENGRLAPTDSRLRPDQRLCEKGDLDRAEEVKTQLEERQRERRREMEERGEDWRPRWFVKVSGGSEGVEEVWRIKGGKEGYWEERSNSGKENQWAGVVDVFDGIKAV</sequence>
<keyword evidence="17" id="KW-1185">Reference proteome</keyword>
<feature type="compositionally biased region" description="Acidic residues" evidence="13">
    <location>
        <begin position="42"/>
        <end position="54"/>
    </location>
</feature>
<feature type="compositionally biased region" description="Basic and acidic residues" evidence="13">
    <location>
        <begin position="187"/>
        <end position="213"/>
    </location>
</feature>
<dbReference type="Pfam" id="PF15409">
    <property type="entry name" value="PH_8"/>
    <property type="match status" value="1"/>
</dbReference>
<dbReference type="Gene3D" id="3.30.505.10">
    <property type="entry name" value="SH2 domain"/>
    <property type="match status" value="2"/>
</dbReference>
<evidence type="ECO:0000313" key="17">
    <source>
        <dbReference type="Proteomes" id="UP001301769"/>
    </source>
</evidence>
<feature type="compositionally biased region" description="Acidic residues" evidence="13">
    <location>
        <begin position="11"/>
        <end position="28"/>
    </location>
</feature>
<gene>
    <name evidence="16" type="ORF">QBC37DRAFT_472471</name>
</gene>
<feature type="region of interest" description="Disordered" evidence="13">
    <location>
        <begin position="2010"/>
        <end position="2050"/>
    </location>
</feature>
<dbReference type="InterPro" id="IPR028231">
    <property type="entry name" value="Spt6_YqgF"/>
</dbReference>
<keyword evidence="7" id="KW-0727">SH2 domain</keyword>
<dbReference type="SUPFAM" id="SSF55550">
    <property type="entry name" value="SH2 domain"/>
    <property type="match status" value="1"/>
</dbReference>
<dbReference type="CDD" id="cd09918">
    <property type="entry name" value="SH2_Nterm_SPT6_like"/>
    <property type="match status" value="1"/>
</dbReference>
<dbReference type="Pfam" id="PF14635">
    <property type="entry name" value="HHH_7"/>
    <property type="match status" value="1"/>
</dbReference>
<dbReference type="PROSITE" id="PS50126">
    <property type="entry name" value="S1"/>
    <property type="match status" value="1"/>
</dbReference>
<dbReference type="InterPro" id="IPR041692">
    <property type="entry name" value="HHH_9"/>
</dbReference>
<dbReference type="InterPro" id="IPR028088">
    <property type="entry name" value="Spt6_HTH_DNA-bd_dom"/>
</dbReference>
<protein>
    <submittedName>
        <fullName evidence="16">Oxysterol-binding protein-domain-containing protein</fullName>
    </submittedName>
</protein>
<dbReference type="FunFam" id="2.30.29.30:FF:000369">
    <property type="entry name" value="Oxysterol binding protein"/>
    <property type="match status" value="1"/>
</dbReference>
<dbReference type="SMART" id="SM00233">
    <property type="entry name" value="PH"/>
    <property type="match status" value="1"/>
</dbReference>
<keyword evidence="8" id="KW-0445">Lipid transport</keyword>
<dbReference type="GO" id="GO:0008023">
    <property type="term" value="C:transcription elongation factor complex"/>
    <property type="evidence" value="ECO:0007669"/>
    <property type="project" value="TreeGrafter"/>
</dbReference>
<feature type="compositionally biased region" description="Polar residues" evidence="13">
    <location>
        <begin position="1848"/>
        <end position="1865"/>
    </location>
</feature>
<dbReference type="InterPro" id="IPR011993">
    <property type="entry name" value="PH-like_dom_sf"/>
</dbReference>
<dbReference type="InterPro" id="IPR017072">
    <property type="entry name" value="TF_Spt6"/>
</dbReference>